<comment type="similarity">
    <text evidence="1">Belongs to the sigma-70 factor family. ECF subfamily.</text>
</comment>
<dbReference type="InterPro" id="IPR013249">
    <property type="entry name" value="RNA_pol_sigma70_r4_t2"/>
</dbReference>
<evidence type="ECO:0000313" key="8">
    <source>
        <dbReference type="EMBL" id="MFC6042728.1"/>
    </source>
</evidence>
<dbReference type="Gene3D" id="1.10.10.10">
    <property type="entry name" value="Winged helix-like DNA-binding domain superfamily/Winged helix DNA-binding domain"/>
    <property type="match status" value="1"/>
</dbReference>
<evidence type="ECO:0000259" key="6">
    <source>
        <dbReference type="Pfam" id="PF04542"/>
    </source>
</evidence>
<feature type="domain" description="RNA polymerase sigma factor 70 region 4 type 2" evidence="7">
    <location>
        <begin position="104"/>
        <end position="155"/>
    </location>
</feature>
<evidence type="ECO:0000256" key="3">
    <source>
        <dbReference type="ARBA" id="ARBA00023082"/>
    </source>
</evidence>
<evidence type="ECO:0000313" key="9">
    <source>
        <dbReference type="Proteomes" id="UP001596135"/>
    </source>
</evidence>
<dbReference type="InterPro" id="IPR039425">
    <property type="entry name" value="RNA_pol_sigma-70-like"/>
</dbReference>
<sequence>MRRVSGRDEAFTSYVSQRHRHLLRTAYLLCGDLHLAEDLVQNTLVKLYMAWPRAARADNVDAYVRRVLVNAHLDETRRPWRRERVVSDSTLGASAPAHDLAGRDELTRALRELPERQRAVVVLRHYWGLSIRETAEDLKISTGTVKSQTAKALTSLAHSLQACEQ</sequence>
<dbReference type="PANTHER" id="PTHR43133">
    <property type="entry name" value="RNA POLYMERASE ECF-TYPE SIGMA FACTO"/>
    <property type="match status" value="1"/>
</dbReference>
<dbReference type="PANTHER" id="PTHR43133:SF50">
    <property type="entry name" value="ECF RNA POLYMERASE SIGMA FACTOR SIGM"/>
    <property type="match status" value="1"/>
</dbReference>
<protein>
    <submittedName>
        <fullName evidence="8">SigE family RNA polymerase sigma factor</fullName>
    </submittedName>
</protein>
<reference evidence="9" key="1">
    <citation type="journal article" date="2019" name="Int. J. Syst. Evol. Microbiol.">
        <title>The Global Catalogue of Microorganisms (GCM) 10K type strain sequencing project: providing services to taxonomists for standard genome sequencing and annotation.</title>
        <authorList>
            <consortium name="The Broad Institute Genomics Platform"/>
            <consortium name="The Broad Institute Genome Sequencing Center for Infectious Disease"/>
            <person name="Wu L."/>
            <person name="Ma J."/>
        </authorList>
    </citation>
    <scope>NUCLEOTIDE SEQUENCE [LARGE SCALE GENOMIC DNA]</scope>
    <source>
        <strain evidence="9">CCUG 54522</strain>
    </source>
</reference>
<evidence type="ECO:0000256" key="4">
    <source>
        <dbReference type="ARBA" id="ARBA00023125"/>
    </source>
</evidence>
<dbReference type="InterPro" id="IPR036388">
    <property type="entry name" value="WH-like_DNA-bd_sf"/>
</dbReference>
<dbReference type="InterPro" id="IPR014325">
    <property type="entry name" value="RNA_pol_sigma-E_actinobac"/>
</dbReference>
<dbReference type="RefSeq" id="WP_379151975.1">
    <property type="nucleotide sequence ID" value="NZ_JBHSRJ010000004.1"/>
</dbReference>
<keyword evidence="5" id="KW-0804">Transcription</keyword>
<dbReference type="SUPFAM" id="SSF88946">
    <property type="entry name" value="Sigma2 domain of RNA polymerase sigma factors"/>
    <property type="match status" value="1"/>
</dbReference>
<feature type="domain" description="RNA polymerase sigma-70 region 2" evidence="6">
    <location>
        <begin position="16"/>
        <end position="81"/>
    </location>
</feature>
<dbReference type="InterPro" id="IPR013325">
    <property type="entry name" value="RNA_pol_sigma_r2"/>
</dbReference>
<dbReference type="CDD" id="cd06171">
    <property type="entry name" value="Sigma70_r4"/>
    <property type="match status" value="1"/>
</dbReference>
<dbReference type="NCBIfam" id="TIGR02937">
    <property type="entry name" value="sigma70-ECF"/>
    <property type="match status" value="1"/>
</dbReference>
<dbReference type="InterPro" id="IPR014284">
    <property type="entry name" value="RNA_pol_sigma-70_dom"/>
</dbReference>
<dbReference type="Proteomes" id="UP001596135">
    <property type="component" value="Unassembled WGS sequence"/>
</dbReference>
<evidence type="ECO:0000256" key="5">
    <source>
        <dbReference type="ARBA" id="ARBA00023163"/>
    </source>
</evidence>
<dbReference type="InterPro" id="IPR013324">
    <property type="entry name" value="RNA_pol_sigma_r3/r4-like"/>
</dbReference>
<dbReference type="Pfam" id="PF08281">
    <property type="entry name" value="Sigma70_r4_2"/>
    <property type="match status" value="1"/>
</dbReference>
<dbReference type="EMBL" id="JBHSRJ010000004">
    <property type="protein sequence ID" value="MFC6042728.1"/>
    <property type="molecule type" value="Genomic_DNA"/>
</dbReference>
<dbReference type="NCBIfam" id="TIGR02983">
    <property type="entry name" value="SigE-fam_strep"/>
    <property type="match status" value="1"/>
</dbReference>
<keyword evidence="4" id="KW-0238">DNA-binding</keyword>
<dbReference type="SUPFAM" id="SSF88659">
    <property type="entry name" value="Sigma3 and sigma4 domains of RNA polymerase sigma factors"/>
    <property type="match status" value="1"/>
</dbReference>
<dbReference type="Pfam" id="PF04542">
    <property type="entry name" value="Sigma70_r2"/>
    <property type="match status" value="1"/>
</dbReference>
<organism evidence="8 9">
    <name type="scientific">Nocardioides hankookensis</name>
    <dbReference type="NCBI Taxonomy" id="443157"/>
    <lineage>
        <taxon>Bacteria</taxon>
        <taxon>Bacillati</taxon>
        <taxon>Actinomycetota</taxon>
        <taxon>Actinomycetes</taxon>
        <taxon>Propionibacteriales</taxon>
        <taxon>Nocardioidaceae</taxon>
        <taxon>Nocardioides</taxon>
    </lineage>
</organism>
<proteinExistence type="inferred from homology"/>
<dbReference type="Gene3D" id="1.10.1740.10">
    <property type="match status" value="1"/>
</dbReference>
<evidence type="ECO:0000256" key="1">
    <source>
        <dbReference type="ARBA" id="ARBA00010641"/>
    </source>
</evidence>
<gene>
    <name evidence="8" type="ORF">ACFPYL_06575</name>
</gene>
<keyword evidence="3" id="KW-0731">Sigma factor</keyword>
<evidence type="ECO:0000256" key="2">
    <source>
        <dbReference type="ARBA" id="ARBA00023015"/>
    </source>
</evidence>
<comment type="caution">
    <text evidence="8">The sequence shown here is derived from an EMBL/GenBank/DDBJ whole genome shotgun (WGS) entry which is preliminary data.</text>
</comment>
<keyword evidence="9" id="KW-1185">Reference proteome</keyword>
<evidence type="ECO:0000259" key="7">
    <source>
        <dbReference type="Pfam" id="PF08281"/>
    </source>
</evidence>
<keyword evidence="2" id="KW-0805">Transcription regulation</keyword>
<dbReference type="InterPro" id="IPR007627">
    <property type="entry name" value="RNA_pol_sigma70_r2"/>
</dbReference>
<name>A0ABW1LH95_9ACTN</name>
<accession>A0ABW1LH95</accession>